<gene>
    <name evidence="3" type="ORF">CAMPLR22A2D_LOCUS4981</name>
</gene>
<evidence type="ECO:0000313" key="3">
    <source>
        <dbReference type="EMBL" id="SPT20359.1"/>
    </source>
</evidence>
<evidence type="ECO:0000256" key="1">
    <source>
        <dbReference type="SAM" id="Coils"/>
    </source>
</evidence>
<keyword evidence="1" id="KW-0175">Coiled coil</keyword>
<evidence type="ECO:0000256" key="2">
    <source>
        <dbReference type="SAM" id="MobiDB-lite"/>
    </source>
</evidence>
<proteinExistence type="predicted"/>
<feature type="region of interest" description="Disordered" evidence="2">
    <location>
        <begin position="82"/>
        <end position="314"/>
    </location>
</feature>
<organism evidence="3 4">
    <name type="scientific">Triticum aestivum</name>
    <name type="common">Wheat</name>
    <dbReference type="NCBI Taxonomy" id="4565"/>
    <lineage>
        <taxon>Eukaryota</taxon>
        <taxon>Viridiplantae</taxon>
        <taxon>Streptophyta</taxon>
        <taxon>Embryophyta</taxon>
        <taxon>Tracheophyta</taxon>
        <taxon>Spermatophyta</taxon>
        <taxon>Magnoliopsida</taxon>
        <taxon>Liliopsida</taxon>
        <taxon>Poales</taxon>
        <taxon>Poaceae</taxon>
        <taxon>BOP clade</taxon>
        <taxon>Pooideae</taxon>
        <taxon>Triticodae</taxon>
        <taxon>Triticeae</taxon>
        <taxon>Triticinae</taxon>
        <taxon>Triticum</taxon>
    </lineage>
</organism>
<protein>
    <submittedName>
        <fullName evidence="3">Uncharacterized protein</fullName>
    </submittedName>
</protein>
<dbReference type="AlphaFoldDB" id="A0A7H4LP20"/>
<accession>A0A7H4LP20</accession>
<dbReference type="EMBL" id="LS480641">
    <property type="protein sequence ID" value="SPT20359.1"/>
    <property type="molecule type" value="Genomic_DNA"/>
</dbReference>
<feature type="compositionally biased region" description="Basic residues" evidence="2">
    <location>
        <begin position="109"/>
        <end position="124"/>
    </location>
</feature>
<feature type="coiled-coil region" evidence="1">
    <location>
        <begin position="371"/>
        <end position="398"/>
    </location>
</feature>
<dbReference type="Proteomes" id="UP000280104">
    <property type="component" value="Chromosome II"/>
</dbReference>
<name>A0A7H4LP20_WHEAT</name>
<feature type="compositionally biased region" description="Basic and acidic residues" evidence="2">
    <location>
        <begin position="93"/>
        <end position="108"/>
    </location>
</feature>
<sequence>MANGLTGVDLARCWISWSILPLSQRSDLMCEYTGSVNDPLRHVNIQLTNDEVTEAVKKMLNEPEHLCARTGLLPFCATNKPPSGDDSFWSKKLPQEKPEKPNKPERPIRPKTKVVKRPAHKRKTTASSDPAVDDDDDAEASNADVVQTQQHEARRTTRHSGQVVTSAGLPNSPVRKRRLEVTSHSSSGESSATQLPPLKTVLGAKPRPSKKARLDKAAEEETAPEPDSAPNLEAAIREDIPNDPPLQDDDFVAEERPVDTSRPADQPGSPIRIEKSTSPSKPADKPTAPVQTGASKDDDVVITGIGHSEPSNPVALAKHSAKEEFATMSKSKWNVDLATYSALNAQELHSGYLNRLYTSRDYEAGLVNMMKEKLEAELKTKESQLTDLQENLKSQQAETSKAKE</sequence>
<evidence type="ECO:0000313" key="4">
    <source>
        <dbReference type="Proteomes" id="UP000280104"/>
    </source>
</evidence>
<reference evidence="3 4" key="1">
    <citation type="submission" date="2018-05" db="EMBL/GenBank/DDBJ databases">
        <authorList>
            <person name="Thind KAUR A."/>
        </authorList>
    </citation>
    <scope>NUCLEOTIDE SEQUENCE [LARGE SCALE GENOMIC DNA]</scope>
</reference>
<feature type="compositionally biased region" description="Polar residues" evidence="2">
    <location>
        <begin position="159"/>
        <end position="169"/>
    </location>
</feature>